<comment type="similarity">
    <text evidence="2">Belongs to the auxin efflux carrier (TC 2.A.69) family.</text>
</comment>
<reference evidence="9" key="1">
    <citation type="submission" date="2020-12" db="EMBL/GenBank/DDBJ databases">
        <title>Genomic characterization of non-nitrogen-fixing Frankia strains.</title>
        <authorList>
            <person name="Carlos-Shanley C."/>
            <person name="Guerra T."/>
            <person name="Hahn D."/>
        </authorList>
    </citation>
    <scope>NUCLEOTIDE SEQUENCE</scope>
    <source>
        <strain evidence="9">CN6</strain>
    </source>
</reference>
<dbReference type="InterPro" id="IPR038770">
    <property type="entry name" value="Na+/solute_symporter_sf"/>
</dbReference>
<feature type="transmembrane region" description="Helical" evidence="8">
    <location>
        <begin position="187"/>
        <end position="207"/>
    </location>
</feature>
<feature type="transmembrane region" description="Helical" evidence="8">
    <location>
        <begin position="118"/>
        <end position="144"/>
    </location>
</feature>
<keyword evidence="6 8" id="KW-1133">Transmembrane helix</keyword>
<keyword evidence="3" id="KW-0813">Transport</keyword>
<keyword evidence="7 8" id="KW-0472">Membrane</keyword>
<dbReference type="Pfam" id="PF03547">
    <property type="entry name" value="Mem_trans"/>
    <property type="match status" value="1"/>
</dbReference>
<evidence type="ECO:0000313" key="9">
    <source>
        <dbReference type="EMBL" id="MBL7631994.1"/>
    </source>
</evidence>
<evidence type="ECO:0000256" key="1">
    <source>
        <dbReference type="ARBA" id="ARBA00004651"/>
    </source>
</evidence>
<proteinExistence type="inferred from homology"/>
<evidence type="ECO:0000256" key="7">
    <source>
        <dbReference type="ARBA" id="ARBA00023136"/>
    </source>
</evidence>
<dbReference type="EMBL" id="JAEACQ010000292">
    <property type="protein sequence ID" value="MBL7631994.1"/>
    <property type="molecule type" value="Genomic_DNA"/>
</dbReference>
<evidence type="ECO:0000256" key="3">
    <source>
        <dbReference type="ARBA" id="ARBA00022448"/>
    </source>
</evidence>
<dbReference type="InterPro" id="IPR004776">
    <property type="entry name" value="Mem_transp_PIN-like"/>
</dbReference>
<dbReference type="AlphaFoldDB" id="A0A937UQM6"/>
<dbReference type="Gene3D" id="1.20.1530.20">
    <property type="match status" value="1"/>
</dbReference>
<protein>
    <submittedName>
        <fullName evidence="9">AEC family transporter</fullName>
    </submittedName>
</protein>
<dbReference type="RefSeq" id="WP_203006361.1">
    <property type="nucleotide sequence ID" value="NZ_JADWYU010000036.1"/>
</dbReference>
<feature type="transmembrane region" description="Helical" evidence="8">
    <location>
        <begin position="219"/>
        <end position="241"/>
    </location>
</feature>
<feature type="transmembrane region" description="Helical" evidence="8">
    <location>
        <begin position="57"/>
        <end position="78"/>
    </location>
</feature>
<comment type="subcellular location">
    <subcellularLocation>
        <location evidence="1">Cell membrane</location>
        <topology evidence="1">Multi-pass membrane protein</topology>
    </subcellularLocation>
</comment>
<dbReference type="GO" id="GO:0055085">
    <property type="term" value="P:transmembrane transport"/>
    <property type="evidence" value="ECO:0007669"/>
    <property type="project" value="InterPro"/>
</dbReference>
<name>A0A937UQM6_9ACTN</name>
<keyword evidence="10" id="KW-1185">Reference proteome</keyword>
<feature type="transmembrane region" description="Helical" evidence="8">
    <location>
        <begin position="156"/>
        <end position="175"/>
    </location>
</feature>
<accession>A0A937UQM6</accession>
<dbReference type="Proteomes" id="UP000604475">
    <property type="component" value="Unassembled WGS sequence"/>
</dbReference>
<evidence type="ECO:0000256" key="8">
    <source>
        <dbReference type="SAM" id="Phobius"/>
    </source>
</evidence>
<evidence type="ECO:0000256" key="4">
    <source>
        <dbReference type="ARBA" id="ARBA00022475"/>
    </source>
</evidence>
<keyword evidence="4" id="KW-1003">Cell membrane</keyword>
<comment type="caution">
    <text evidence="9">The sequence shown here is derived from an EMBL/GenBank/DDBJ whole genome shotgun (WGS) entry which is preliminary data.</text>
</comment>
<sequence>MSALVVLLVGLAAGVAVQRTGKIGPDAWHAVTFWVLNIALPALALRVMHEVRFPASLGAVVAVPYLLFAVTAALYVALARPLRLRREVVAALVATSATANTSFVGIPMVTAFFSADDVPIAVIVDQLGSFVLLSTVVTALVSVAGEQSSRVTPRAMARRVLLAPPLLALAAGLALRPVAYPGWLTEVLTRLGDTLTPLALFAIGLQLDVSAARRWWRELAVGLVVKLLVAPALVVAAYALFGSLDDRAIQVALFEATMPPMVAGALMASRHNLATPLPSLLVGVGVPLSMFTCAGWSVLLQS</sequence>
<dbReference type="GO" id="GO:0005886">
    <property type="term" value="C:plasma membrane"/>
    <property type="evidence" value="ECO:0007669"/>
    <property type="project" value="UniProtKB-SubCell"/>
</dbReference>
<evidence type="ECO:0000256" key="2">
    <source>
        <dbReference type="ARBA" id="ARBA00010145"/>
    </source>
</evidence>
<feature type="transmembrane region" description="Helical" evidence="8">
    <location>
        <begin position="28"/>
        <end position="45"/>
    </location>
</feature>
<evidence type="ECO:0000313" key="10">
    <source>
        <dbReference type="Proteomes" id="UP000604475"/>
    </source>
</evidence>
<evidence type="ECO:0000256" key="6">
    <source>
        <dbReference type="ARBA" id="ARBA00022989"/>
    </source>
</evidence>
<dbReference type="PANTHER" id="PTHR36838">
    <property type="entry name" value="AUXIN EFFLUX CARRIER FAMILY PROTEIN"/>
    <property type="match status" value="1"/>
</dbReference>
<evidence type="ECO:0000256" key="5">
    <source>
        <dbReference type="ARBA" id="ARBA00022692"/>
    </source>
</evidence>
<organism evidence="9 10">
    <name type="scientific">Frankia nepalensis</name>
    <dbReference type="NCBI Taxonomy" id="1836974"/>
    <lineage>
        <taxon>Bacteria</taxon>
        <taxon>Bacillati</taxon>
        <taxon>Actinomycetota</taxon>
        <taxon>Actinomycetes</taxon>
        <taxon>Frankiales</taxon>
        <taxon>Frankiaceae</taxon>
        <taxon>Frankia</taxon>
    </lineage>
</organism>
<gene>
    <name evidence="9" type="ORF">I7412_33520</name>
</gene>
<feature type="transmembrane region" description="Helical" evidence="8">
    <location>
        <begin position="280"/>
        <end position="299"/>
    </location>
</feature>
<dbReference type="PANTHER" id="PTHR36838:SF1">
    <property type="entry name" value="SLR1864 PROTEIN"/>
    <property type="match status" value="1"/>
</dbReference>
<keyword evidence="5 8" id="KW-0812">Transmembrane</keyword>